<accession>A0ABQ5VVB6</accession>
<comment type="caution">
    <text evidence="2">The sequence shown here is derived from an EMBL/GenBank/DDBJ whole genome shotgun (WGS) entry which is preliminary data.</text>
</comment>
<organism evidence="2 3">
    <name type="scientific">Amylibacter marinus</name>
    <dbReference type="NCBI Taxonomy" id="1475483"/>
    <lineage>
        <taxon>Bacteria</taxon>
        <taxon>Pseudomonadati</taxon>
        <taxon>Pseudomonadota</taxon>
        <taxon>Alphaproteobacteria</taxon>
        <taxon>Rhodobacterales</taxon>
        <taxon>Paracoccaceae</taxon>
        <taxon>Amylibacter</taxon>
    </lineage>
</organism>
<name>A0ABQ5VVB6_9RHOB</name>
<protein>
    <recommendedName>
        <fullName evidence="1">Thioesterase domain-containing protein</fullName>
    </recommendedName>
</protein>
<keyword evidence="3" id="KW-1185">Reference proteome</keyword>
<dbReference type="SUPFAM" id="SSF54637">
    <property type="entry name" value="Thioesterase/thiol ester dehydrase-isomerase"/>
    <property type="match status" value="1"/>
</dbReference>
<sequence>MSQHLTIPQIQQIKDEVCADWINRLQINMQSFDTGGALFHWVATPELLRNIHGSELLMSGQAMMAVADTASFMTICAVNGRMRHCVTVDMHTNFLRPMQDGTIEVTIQIIANGRKTVTTRTDFRMQGKERICATATGVFMYLDS</sequence>
<dbReference type="EMBL" id="BSNN01000004">
    <property type="protein sequence ID" value="GLQ35151.1"/>
    <property type="molecule type" value="Genomic_DNA"/>
</dbReference>
<dbReference type="Proteomes" id="UP001156694">
    <property type="component" value="Unassembled WGS sequence"/>
</dbReference>
<dbReference type="Pfam" id="PF03061">
    <property type="entry name" value="4HBT"/>
    <property type="match status" value="1"/>
</dbReference>
<feature type="domain" description="Thioesterase" evidence="1">
    <location>
        <begin position="62"/>
        <end position="127"/>
    </location>
</feature>
<dbReference type="RefSeq" id="WP_284377271.1">
    <property type="nucleotide sequence ID" value="NZ_BSNN01000004.1"/>
</dbReference>
<evidence type="ECO:0000313" key="2">
    <source>
        <dbReference type="EMBL" id="GLQ35151.1"/>
    </source>
</evidence>
<dbReference type="Gene3D" id="3.10.129.10">
    <property type="entry name" value="Hotdog Thioesterase"/>
    <property type="match status" value="1"/>
</dbReference>
<proteinExistence type="predicted"/>
<evidence type="ECO:0000313" key="3">
    <source>
        <dbReference type="Proteomes" id="UP001156694"/>
    </source>
</evidence>
<dbReference type="CDD" id="cd03443">
    <property type="entry name" value="PaaI_thioesterase"/>
    <property type="match status" value="1"/>
</dbReference>
<evidence type="ECO:0000259" key="1">
    <source>
        <dbReference type="Pfam" id="PF03061"/>
    </source>
</evidence>
<dbReference type="InterPro" id="IPR029069">
    <property type="entry name" value="HotDog_dom_sf"/>
</dbReference>
<dbReference type="InterPro" id="IPR006683">
    <property type="entry name" value="Thioestr_dom"/>
</dbReference>
<reference evidence="3" key="1">
    <citation type="journal article" date="2019" name="Int. J. Syst. Evol. Microbiol.">
        <title>The Global Catalogue of Microorganisms (GCM) 10K type strain sequencing project: providing services to taxonomists for standard genome sequencing and annotation.</title>
        <authorList>
            <consortium name="The Broad Institute Genomics Platform"/>
            <consortium name="The Broad Institute Genome Sequencing Center for Infectious Disease"/>
            <person name="Wu L."/>
            <person name="Ma J."/>
        </authorList>
    </citation>
    <scope>NUCLEOTIDE SEQUENCE [LARGE SCALE GENOMIC DNA]</scope>
    <source>
        <strain evidence="3">NBRC 110140</strain>
    </source>
</reference>
<gene>
    <name evidence="2" type="ORF">GCM10007939_14340</name>
</gene>